<dbReference type="Proteomes" id="UP001303647">
    <property type="component" value="Unassembled WGS sequence"/>
</dbReference>
<keyword evidence="17" id="KW-1185">Reference proteome</keyword>
<dbReference type="InterPro" id="IPR006162">
    <property type="entry name" value="Ppantetheine_attach_site"/>
</dbReference>
<evidence type="ECO:0000256" key="3">
    <source>
        <dbReference type="ARBA" id="ARBA00010930"/>
    </source>
</evidence>
<evidence type="ECO:0000256" key="9">
    <source>
        <dbReference type="ARBA" id="ARBA00022946"/>
    </source>
</evidence>
<evidence type="ECO:0000256" key="1">
    <source>
        <dbReference type="ARBA" id="ARBA00004173"/>
    </source>
</evidence>
<dbReference type="GO" id="GO:0000035">
    <property type="term" value="F:acyl binding"/>
    <property type="evidence" value="ECO:0007669"/>
    <property type="project" value="TreeGrafter"/>
</dbReference>
<evidence type="ECO:0000256" key="12">
    <source>
        <dbReference type="ARBA" id="ARBA00023128"/>
    </source>
</evidence>
<dbReference type="NCBIfam" id="NF002148">
    <property type="entry name" value="PRK00982.1-2"/>
    <property type="match status" value="1"/>
</dbReference>
<keyword evidence="4" id="KW-0813">Transport</keyword>
<evidence type="ECO:0000256" key="8">
    <source>
        <dbReference type="ARBA" id="ARBA00022832"/>
    </source>
</evidence>
<dbReference type="InterPro" id="IPR036736">
    <property type="entry name" value="ACP-like_sf"/>
</dbReference>
<dbReference type="InterPro" id="IPR009081">
    <property type="entry name" value="PP-bd_ACP"/>
</dbReference>
<dbReference type="AlphaFoldDB" id="A0AAN7HGE0"/>
<dbReference type="NCBIfam" id="NF002150">
    <property type="entry name" value="PRK00982.1-4"/>
    <property type="match status" value="1"/>
</dbReference>
<dbReference type="PANTHER" id="PTHR20863:SF28">
    <property type="entry name" value="ACYL CARRIER PROTEIN, MITOCHONDRIAL"/>
    <property type="match status" value="1"/>
</dbReference>
<gene>
    <name evidence="16" type="ORF">C7999DRAFT_30756</name>
</gene>
<evidence type="ECO:0000256" key="2">
    <source>
        <dbReference type="ARBA" id="ARBA00005194"/>
    </source>
</evidence>
<accession>A0AAN7HGE0</accession>
<keyword evidence="9" id="KW-0809">Transit peptide</keyword>
<keyword evidence="8" id="KW-0276">Fatty acid metabolism</keyword>
<evidence type="ECO:0000256" key="10">
    <source>
        <dbReference type="ARBA" id="ARBA00022982"/>
    </source>
</evidence>
<evidence type="ECO:0000256" key="6">
    <source>
        <dbReference type="ARBA" id="ARBA00022516"/>
    </source>
</evidence>
<evidence type="ECO:0000256" key="7">
    <source>
        <dbReference type="ARBA" id="ARBA00022553"/>
    </source>
</evidence>
<sequence length="137" mass="15416">MLRTAILRSTAITARTAVRPIPSAAARRIAVAPAPRVSSFVPKMVAWKAVRCYASGGSLERDEVYERVLQVLSNKIDDPSNITEDTFFVDDLNLDSMDLVEMVMDIEEEFSIEIPDEDAERLFRINDAVNYVLDHAR</sequence>
<evidence type="ECO:0000313" key="17">
    <source>
        <dbReference type="Proteomes" id="UP001303647"/>
    </source>
</evidence>
<evidence type="ECO:0000259" key="15">
    <source>
        <dbReference type="PROSITE" id="PS50075"/>
    </source>
</evidence>
<dbReference type="FunFam" id="1.10.1200.10:FF:000003">
    <property type="entry name" value="Acyl carrier protein"/>
    <property type="match status" value="1"/>
</dbReference>
<evidence type="ECO:0000256" key="14">
    <source>
        <dbReference type="RuleBase" id="RU000722"/>
    </source>
</evidence>
<keyword evidence="7" id="KW-0597">Phosphoprotein</keyword>
<comment type="subcellular location">
    <subcellularLocation>
        <location evidence="1">Mitochondrion</location>
    </subcellularLocation>
</comment>
<dbReference type="InterPro" id="IPR003231">
    <property type="entry name" value="ACP"/>
</dbReference>
<dbReference type="Pfam" id="PF00550">
    <property type="entry name" value="PP-binding"/>
    <property type="match status" value="1"/>
</dbReference>
<comment type="caution">
    <text evidence="16">The sequence shown here is derived from an EMBL/GenBank/DDBJ whole genome shotgun (WGS) entry which is preliminary data.</text>
</comment>
<comment type="function">
    <text evidence="14">Carrier of the growing fatty acid chain in fatty acid biosynthesis.</text>
</comment>
<protein>
    <recommendedName>
        <fullName evidence="14">Acyl carrier protein</fullName>
    </recommendedName>
</protein>
<evidence type="ECO:0000256" key="4">
    <source>
        <dbReference type="ARBA" id="ARBA00022448"/>
    </source>
</evidence>
<keyword evidence="11" id="KW-0443">Lipid metabolism</keyword>
<dbReference type="PROSITE" id="PS00012">
    <property type="entry name" value="PHOSPHOPANTETHEINE"/>
    <property type="match status" value="1"/>
</dbReference>
<dbReference type="GO" id="GO:0000036">
    <property type="term" value="F:acyl carrier activity"/>
    <property type="evidence" value="ECO:0007669"/>
    <property type="project" value="TreeGrafter"/>
</dbReference>
<keyword evidence="5 14" id="KW-0596">Phosphopantetheine</keyword>
<keyword evidence="13 14" id="KW-0275">Fatty acid biosynthesis</keyword>
<comment type="similarity">
    <text evidence="3">Belongs to the acyl carrier protein (ACP) family.</text>
</comment>
<dbReference type="EMBL" id="MU857632">
    <property type="protein sequence ID" value="KAK4248776.1"/>
    <property type="molecule type" value="Genomic_DNA"/>
</dbReference>
<keyword evidence="10" id="KW-0249">Electron transport</keyword>
<dbReference type="PANTHER" id="PTHR20863">
    <property type="entry name" value="ACYL CARRIER PROTEIN"/>
    <property type="match status" value="1"/>
</dbReference>
<dbReference type="Gene3D" id="1.10.1200.10">
    <property type="entry name" value="ACP-like"/>
    <property type="match status" value="1"/>
</dbReference>
<name>A0AAN7HGE0_9PEZI</name>
<evidence type="ECO:0000256" key="5">
    <source>
        <dbReference type="ARBA" id="ARBA00022450"/>
    </source>
</evidence>
<dbReference type="HAMAP" id="MF_01217">
    <property type="entry name" value="Acyl_carrier"/>
    <property type="match status" value="1"/>
</dbReference>
<evidence type="ECO:0000256" key="11">
    <source>
        <dbReference type="ARBA" id="ARBA00023098"/>
    </source>
</evidence>
<dbReference type="GO" id="GO:0099128">
    <property type="term" value="C:mitochondrial [2Fe-2S] assembly complex"/>
    <property type="evidence" value="ECO:0007669"/>
    <property type="project" value="UniProtKB-ARBA"/>
</dbReference>
<organism evidence="16 17">
    <name type="scientific">Corynascus novoguineensis</name>
    <dbReference type="NCBI Taxonomy" id="1126955"/>
    <lineage>
        <taxon>Eukaryota</taxon>
        <taxon>Fungi</taxon>
        <taxon>Dikarya</taxon>
        <taxon>Ascomycota</taxon>
        <taxon>Pezizomycotina</taxon>
        <taxon>Sordariomycetes</taxon>
        <taxon>Sordariomycetidae</taxon>
        <taxon>Sordariales</taxon>
        <taxon>Chaetomiaceae</taxon>
        <taxon>Corynascus</taxon>
    </lineage>
</organism>
<keyword evidence="12" id="KW-0496">Mitochondrion</keyword>
<reference evidence="16" key="2">
    <citation type="submission" date="2023-05" db="EMBL/GenBank/DDBJ databases">
        <authorList>
            <consortium name="Lawrence Berkeley National Laboratory"/>
            <person name="Steindorff A."/>
            <person name="Hensen N."/>
            <person name="Bonometti L."/>
            <person name="Westerberg I."/>
            <person name="Brannstrom I.O."/>
            <person name="Guillou S."/>
            <person name="Cros-Aarteil S."/>
            <person name="Calhoun S."/>
            <person name="Haridas S."/>
            <person name="Kuo A."/>
            <person name="Mondo S."/>
            <person name="Pangilinan J."/>
            <person name="Riley R."/>
            <person name="Labutti K."/>
            <person name="Andreopoulos B."/>
            <person name="Lipzen A."/>
            <person name="Chen C."/>
            <person name="Yanf M."/>
            <person name="Daum C."/>
            <person name="Ng V."/>
            <person name="Clum A."/>
            <person name="Ohm R."/>
            <person name="Martin F."/>
            <person name="Silar P."/>
            <person name="Natvig D."/>
            <person name="Lalanne C."/>
            <person name="Gautier V."/>
            <person name="Ament-Velasquez S.L."/>
            <person name="Kruys A."/>
            <person name="Hutchinson M.I."/>
            <person name="Powell A.J."/>
            <person name="Barry K."/>
            <person name="Miller A.N."/>
            <person name="Grigoriev I.V."/>
            <person name="Debuchy R."/>
            <person name="Gladieux P."/>
            <person name="Thoren M.H."/>
            <person name="Johannesson H."/>
        </authorList>
    </citation>
    <scope>NUCLEOTIDE SEQUENCE</scope>
    <source>
        <strain evidence="16">CBS 359.72</strain>
    </source>
</reference>
<keyword evidence="6 14" id="KW-0444">Lipid biosynthesis</keyword>
<comment type="pathway">
    <text evidence="2">Lipid metabolism; fatty acid biosynthesis.</text>
</comment>
<dbReference type="PROSITE" id="PS50075">
    <property type="entry name" value="CARRIER"/>
    <property type="match status" value="1"/>
</dbReference>
<proteinExistence type="inferred from homology"/>
<dbReference type="NCBIfam" id="TIGR00517">
    <property type="entry name" value="acyl_carrier"/>
    <property type="match status" value="1"/>
</dbReference>
<feature type="domain" description="Carrier" evidence="15">
    <location>
        <begin position="59"/>
        <end position="136"/>
    </location>
</feature>
<reference evidence="16" key="1">
    <citation type="journal article" date="2023" name="Mol. Phylogenet. Evol.">
        <title>Genome-scale phylogeny and comparative genomics of the fungal order Sordariales.</title>
        <authorList>
            <person name="Hensen N."/>
            <person name="Bonometti L."/>
            <person name="Westerberg I."/>
            <person name="Brannstrom I.O."/>
            <person name="Guillou S."/>
            <person name="Cros-Aarteil S."/>
            <person name="Calhoun S."/>
            <person name="Haridas S."/>
            <person name="Kuo A."/>
            <person name="Mondo S."/>
            <person name="Pangilinan J."/>
            <person name="Riley R."/>
            <person name="LaButti K."/>
            <person name="Andreopoulos B."/>
            <person name="Lipzen A."/>
            <person name="Chen C."/>
            <person name="Yan M."/>
            <person name="Daum C."/>
            <person name="Ng V."/>
            <person name="Clum A."/>
            <person name="Steindorff A."/>
            <person name="Ohm R.A."/>
            <person name="Martin F."/>
            <person name="Silar P."/>
            <person name="Natvig D.O."/>
            <person name="Lalanne C."/>
            <person name="Gautier V."/>
            <person name="Ament-Velasquez S.L."/>
            <person name="Kruys A."/>
            <person name="Hutchinson M.I."/>
            <person name="Powell A.J."/>
            <person name="Barry K."/>
            <person name="Miller A.N."/>
            <person name="Grigoriev I.V."/>
            <person name="Debuchy R."/>
            <person name="Gladieux P."/>
            <person name="Hiltunen Thoren M."/>
            <person name="Johannesson H."/>
        </authorList>
    </citation>
    <scope>NUCLEOTIDE SEQUENCE</scope>
    <source>
        <strain evidence="16">CBS 359.72</strain>
    </source>
</reference>
<evidence type="ECO:0000313" key="16">
    <source>
        <dbReference type="EMBL" id="KAK4248776.1"/>
    </source>
</evidence>
<evidence type="ECO:0000256" key="13">
    <source>
        <dbReference type="ARBA" id="ARBA00023160"/>
    </source>
</evidence>
<dbReference type="SUPFAM" id="SSF47336">
    <property type="entry name" value="ACP-like"/>
    <property type="match status" value="1"/>
</dbReference>